<evidence type="ECO:0000313" key="6">
    <source>
        <dbReference type="Proteomes" id="UP000326912"/>
    </source>
</evidence>
<dbReference type="Pfam" id="PF00356">
    <property type="entry name" value="LacI"/>
    <property type="match status" value="1"/>
</dbReference>
<evidence type="ECO:0000313" key="5">
    <source>
        <dbReference type="EMBL" id="GER90991.1"/>
    </source>
</evidence>
<sequence length="340" mass="36908">MSASLIDIAARAGVSIATVSRALNGKDGVKSETRERILTIAQELQHTVPFALRGTATARTATICYAVNQLHSPVEDDPFYPIIMRGVEEELANHGYHLLLTTVNSEQVTSVETFKPVAEGRVDGVILAGPDISSEFIGELKQIGVPIVLIDNNLSGTTIDSVNIDDLQGSQWATEHLLAHGHSSIVALLGPETWFSSARRGFGYQLAMQQAKLTPHIFRAADTTPETGKALIQEALAIVPGLTAVFTANDAVAFGAIRWLQQNQLRVPEDVTVIGYDDTLYSSLSSPTLTTMRIFKRELGMLAARRMLTILAEADLEERHPVQTLLASELVLRHSCGCKE</sequence>
<dbReference type="CDD" id="cd06267">
    <property type="entry name" value="PBP1_LacI_sugar_binding-like"/>
    <property type="match status" value="1"/>
</dbReference>
<dbReference type="InterPro" id="IPR000843">
    <property type="entry name" value="HTH_LacI"/>
</dbReference>
<dbReference type="Gene3D" id="1.10.260.40">
    <property type="entry name" value="lambda repressor-like DNA-binding domains"/>
    <property type="match status" value="1"/>
</dbReference>
<dbReference type="InterPro" id="IPR046335">
    <property type="entry name" value="LacI/GalR-like_sensor"/>
</dbReference>
<dbReference type="SUPFAM" id="SSF47413">
    <property type="entry name" value="lambda repressor-like DNA-binding domains"/>
    <property type="match status" value="1"/>
</dbReference>
<comment type="caution">
    <text evidence="5">The sequence shown here is derived from an EMBL/GenBank/DDBJ whole genome shotgun (WGS) entry which is preliminary data.</text>
</comment>
<dbReference type="GO" id="GO:0003700">
    <property type="term" value="F:DNA-binding transcription factor activity"/>
    <property type="evidence" value="ECO:0007669"/>
    <property type="project" value="TreeGrafter"/>
</dbReference>
<keyword evidence="1" id="KW-0805">Transcription regulation</keyword>
<dbReference type="PROSITE" id="PS50932">
    <property type="entry name" value="HTH_LACI_2"/>
    <property type="match status" value="1"/>
</dbReference>
<dbReference type="PANTHER" id="PTHR30146">
    <property type="entry name" value="LACI-RELATED TRANSCRIPTIONAL REPRESSOR"/>
    <property type="match status" value="1"/>
</dbReference>
<organism evidence="5 6">
    <name type="scientific">Dictyobacter vulcani</name>
    <dbReference type="NCBI Taxonomy" id="2607529"/>
    <lineage>
        <taxon>Bacteria</taxon>
        <taxon>Bacillati</taxon>
        <taxon>Chloroflexota</taxon>
        <taxon>Ktedonobacteria</taxon>
        <taxon>Ktedonobacterales</taxon>
        <taxon>Dictyobacteraceae</taxon>
        <taxon>Dictyobacter</taxon>
    </lineage>
</organism>
<evidence type="ECO:0000256" key="3">
    <source>
        <dbReference type="ARBA" id="ARBA00023163"/>
    </source>
</evidence>
<dbReference type="PROSITE" id="PS00356">
    <property type="entry name" value="HTH_LACI_1"/>
    <property type="match status" value="1"/>
</dbReference>
<dbReference type="Pfam" id="PF13377">
    <property type="entry name" value="Peripla_BP_3"/>
    <property type="match status" value="1"/>
</dbReference>
<proteinExistence type="predicted"/>
<evidence type="ECO:0000256" key="2">
    <source>
        <dbReference type="ARBA" id="ARBA00023125"/>
    </source>
</evidence>
<accession>A0A5J4KX03</accession>
<dbReference type="SMART" id="SM00354">
    <property type="entry name" value="HTH_LACI"/>
    <property type="match status" value="1"/>
</dbReference>
<dbReference type="Proteomes" id="UP000326912">
    <property type="component" value="Unassembled WGS sequence"/>
</dbReference>
<dbReference type="GO" id="GO:0000976">
    <property type="term" value="F:transcription cis-regulatory region binding"/>
    <property type="evidence" value="ECO:0007669"/>
    <property type="project" value="TreeGrafter"/>
</dbReference>
<dbReference type="AlphaFoldDB" id="A0A5J4KX03"/>
<keyword evidence="2" id="KW-0238">DNA-binding</keyword>
<gene>
    <name evidence="5" type="ORF">KDW_51530</name>
</gene>
<protein>
    <submittedName>
        <fullName evidence="5">LacI family transcriptional regulator</fullName>
    </submittedName>
</protein>
<reference evidence="5 6" key="1">
    <citation type="submission" date="2019-10" db="EMBL/GenBank/DDBJ databases">
        <title>Dictyobacter vulcani sp. nov., within the class Ktedonobacteria, isolated from soil of volcanic Mt. Zao.</title>
        <authorList>
            <person name="Zheng Y."/>
            <person name="Wang C.M."/>
            <person name="Sakai Y."/>
            <person name="Abe K."/>
            <person name="Yokota A."/>
            <person name="Yabe S."/>
        </authorList>
    </citation>
    <scope>NUCLEOTIDE SEQUENCE [LARGE SCALE GENOMIC DNA]</scope>
    <source>
        <strain evidence="5 6">W12</strain>
    </source>
</reference>
<evidence type="ECO:0000259" key="4">
    <source>
        <dbReference type="PROSITE" id="PS50932"/>
    </source>
</evidence>
<dbReference type="PANTHER" id="PTHR30146:SF154">
    <property type="entry name" value="TRANSCRIPTION REGULATOR, MEMBER OF GALR FAMILY"/>
    <property type="match status" value="1"/>
</dbReference>
<dbReference type="EMBL" id="BKZW01000003">
    <property type="protein sequence ID" value="GER90991.1"/>
    <property type="molecule type" value="Genomic_DNA"/>
</dbReference>
<name>A0A5J4KX03_9CHLR</name>
<dbReference type="InterPro" id="IPR010982">
    <property type="entry name" value="Lambda_DNA-bd_dom_sf"/>
</dbReference>
<dbReference type="SUPFAM" id="SSF53822">
    <property type="entry name" value="Periplasmic binding protein-like I"/>
    <property type="match status" value="1"/>
</dbReference>
<evidence type="ECO:0000256" key="1">
    <source>
        <dbReference type="ARBA" id="ARBA00023015"/>
    </source>
</evidence>
<dbReference type="Gene3D" id="3.40.50.2300">
    <property type="match status" value="2"/>
</dbReference>
<dbReference type="InterPro" id="IPR028082">
    <property type="entry name" value="Peripla_BP_I"/>
</dbReference>
<keyword evidence="3" id="KW-0804">Transcription</keyword>
<dbReference type="CDD" id="cd01392">
    <property type="entry name" value="HTH_LacI"/>
    <property type="match status" value="1"/>
</dbReference>
<feature type="domain" description="HTH lacI-type" evidence="4">
    <location>
        <begin position="3"/>
        <end position="57"/>
    </location>
</feature>
<keyword evidence="6" id="KW-1185">Reference proteome</keyword>
<dbReference type="RefSeq" id="WP_151758692.1">
    <property type="nucleotide sequence ID" value="NZ_BKZW01000003.1"/>
</dbReference>